<protein>
    <submittedName>
        <fullName evidence="1">Uncharacterized protein</fullName>
    </submittedName>
</protein>
<gene>
    <name evidence="1" type="ORF">J9317_02920</name>
</gene>
<comment type="caution">
    <text evidence="1">The sequence shown here is derived from an EMBL/GenBank/DDBJ whole genome shotgun (WGS) entry which is preliminary data.</text>
</comment>
<dbReference type="Proteomes" id="UP000682403">
    <property type="component" value="Unassembled WGS sequence"/>
</dbReference>
<dbReference type="RefSeq" id="WP_211556389.1">
    <property type="nucleotide sequence ID" value="NZ_JAGVRK010000001.1"/>
</dbReference>
<name>A0ABS5LAI4_9BACI</name>
<proteinExistence type="predicted"/>
<sequence>MSNSRHMPMPYFKITRQFEILEFSDEAEALFSFREGSSFLELTDSGSRTKAEKFLSGEGKKETELALRTRREPAATFKLSVKWADGTGHLVCIGQDRHMEELLSKISLQQRRLAETDLELLFSKRSTRTLIG</sequence>
<evidence type="ECO:0000313" key="1">
    <source>
        <dbReference type="EMBL" id="MBS2967726.1"/>
    </source>
</evidence>
<keyword evidence="2" id="KW-1185">Reference proteome</keyword>
<reference evidence="1 2" key="1">
    <citation type="submission" date="2021-04" db="EMBL/GenBank/DDBJ databases">
        <title>Metabacillus sp. strain KIGAM252 whole genome sequence.</title>
        <authorList>
            <person name="Seo M.-J."/>
            <person name="Cho E.-S."/>
            <person name="Hwang C.Y."/>
            <person name="Yoon D.J."/>
        </authorList>
    </citation>
    <scope>NUCLEOTIDE SEQUENCE [LARGE SCALE GENOMIC DNA]</scope>
    <source>
        <strain evidence="1 2">KIGAM252</strain>
    </source>
</reference>
<dbReference type="EMBL" id="JAGVRK010000001">
    <property type="protein sequence ID" value="MBS2967726.1"/>
    <property type="molecule type" value="Genomic_DNA"/>
</dbReference>
<organism evidence="1 2">
    <name type="scientific">Metabacillus flavus</name>
    <dbReference type="NCBI Taxonomy" id="2823519"/>
    <lineage>
        <taxon>Bacteria</taxon>
        <taxon>Bacillati</taxon>
        <taxon>Bacillota</taxon>
        <taxon>Bacilli</taxon>
        <taxon>Bacillales</taxon>
        <taxon>Bacillaceae</taxon>
        <taxon>Metabacillus</taxon>
    </lineage>
</organism>
<accession>A0ABS5LAI4</accession>
<evidence type="ECO:0000313" key="2">
    <source>
        <dbReference type="Proteomes" id="UP000682403"/>
    </source>
</evidence>